<organism evidence="1 2">
    <name type="scientific">Edaphobacter modestus</name>
    <dbReference type="NCBI Taxonomy" id="388466"/>
    <lineage>
        <taxon>Bacteria</taxon>
        <taxon>Pseudomonadati</taxon>
        <taxon>Acidobacteriota</taxon>
        <taxon>Terriglobia</taxon>
        <taxon>Terriglobales</taxon>
        <taxon>Acidobacteriaceae</taxon>
        <taxon>Edaphobacter</taxon>
    </lineage>
</organism>
<name>A0A4Q7YX93_9BACT</name>
<gene>
    <name evidence="1" type="ORF">BDD14_3926</name>
</gene>
<dbReference type="AlphaFoldDB" id="A0A4Q7YX93"/>
<protein>
    <submittedName>
        <fullName evidence="1">Uncharacterized protein</fullName>
    </submittedName>
</protein>
<reference evidence="1 2" key="1">
    <citation type="submission" date="2019-02" db="EMBL/GenBank/DDBJ databases">
        <title>Genomic Encyclopedia of Archaeal and Bacterial Type Strains, Phase II (KMG-II): from individual species to whole genera.</title>
        <authorList>
            <person name="Goeker M."/>
        </authorList>
    </citation>
    <scope>NUCLEOTIDE SEQUENCE [LARGE SCALE GENOMIC DNA]</scope>
    <source>
        <strain evidence="1 2">DSM 18101</strain>
    </source>
</reference>
<dbReference type="Proteomes" id="UP000292958">
    <property type="component" value="Unassembled WGS sequence"/>
</dbReference>
<accession>A0A4Q7YX93</accession>
<dbReference type="RefSeq" id="WP_130420121.1">
    <property type="nucleotide sequence ID" value="NZ_SHKW01000001.1"/>
</dbReference>
<proteinExistence type="predicted"/>
<sequence>MVSSASVDPVAPVAPVADPATLMVDLRWIETHLSRPIPYLTTSSLTTGTNPVSTADLSAADASSVPQQAPVSSVVGMLSSWRQAAP</sequence>
<comment type="caution">
    <text evidence="1">The sequence shown here is derived from an EMBL/GenBank/DDBJ whole genome shotgun (WGS) entry which is preliminary data.</text>
</comment>
<dbReference type="EMBL" id="SHKW01000001">
    <property type="protein sequence ID" value="RZU42360.1"/>
    <property type="molecule type" value="Genomic_DNA"/>
</dbReference>
<keyword evidence="2" id="KW-1185">Reference proteome</keyword>
<evidence type="ECO:0000313" key="1">
    <source>
        <dbReference type="EMBL" id="RZU42360.1"/>
    </source>
</evidence>
<evidence type="ECO:0000313" key="2">
    <source>
        <dbReference type="Proteomes" id="UP000292958"/>
    </source>
</evidence>